<dbReference type="SUPFAM" id="SSF48452">
    <property type="entry name" value="TPR-like"/>
    <property type="match status" value="1"/>
</dbReference>
<keyword evidence="5" id="KW-0998">Cell outer membrane</keyword>
<feature type="domain" description="RagB/SusD" evidence="6">
    <location>
        <begin position="88"/>
        <end position="211"/>
    </location>
</feature>
<dbReference type="Gene3D" id="1.25.40.390">
    <property type="match status" value="1"/>
</dbReference>
<dbReference type="RefSeq" id="WP_353718897.1">
    <property type="nucleotide sequence ID" value="NZ_CP159289.1"/>
</dbReference>
<dbReference type="InterPro" id="IPR011990">
    <property type="entry name" value="TPR-like_helical_dom_sf"/>
</dbReference>
<reference evidence="7" key="1">
    <citation type="submission" date="2024-06" db="EMBL/GenBank/DDBJ databases">
        <title>Sequencing and assembly of the genome of Dyadobacter sp. strain 676, a symbiont of Cyamopsis tetragonoloba.</title>
        <authorList>
            <person name="Guro P."/>
            <person name="Sazanova A."/>
            <person name="Kuznetsova I."/>
            <person name="Belimov A."/>
            <person name="Safronova V."/>
        </authorList>
    </citation>
    <scope>NUCLEOTIDE SEQUENCE</scope>
    <source>
        <strain evidence="7">676</strain>
    </source>
</reference>
<accession>A0AAU8FGC2</accession>
<name>A0AAU8FGC2_9BACT</name>
<organism evidence="7">
    <name type="scientific">Dyadobacter sp. 676</name>
    <dbReference type="NCBI Taxonomy" id="3088362"/>
    <lineage>
        <taxon>Bacteria</taxon>
        <taxon>Pseudomonadati</taxon>
        <taxon>Bacteroidota</taxon>
        <taxon>Cytophagia</taxon>
        <taxon>Cytophagales</taxon>
        <taxon>Spirosomataceae</taxon>
        <taxon>Dyadobacter</taxon>
    </lineage>
</organism>
<evidence type="ECO:0000259" key="6">
    <source>
        <dbReference type="Pfam" id="PF07980"/>
    </source>
</evidence>
<keyword evidence="4" id="KW-0472">Membrane</keyword>
<evidence type="ECO:0000256" key="2">
    <source>
        <dbReference type="ARBA" id="ARBA00006275"/>
    </source>
</evidence>
<evidence type="ECO:0000256" key="5">
    <source>
        <dbReference type="ARBA" id="ARBA00023237"/>
    </source>
</evidence>
<dbReference type="Pfam" id="PF07980">
    <property type="entry name" value="SusD_RagB"/>
    <property type="match status" value="1"/>
</dbReference>
<comment type="subcellular location">
    <subcellularLocation>
        <location evidence="1">Cell outer membrane</location>
    </subcellularLocation>
</comment>
<dbReference type="InterPro" id="IPR012944">
    <property type="entry name" value="SusD_RagB_dom"/>
</dbReference>
<protein>
    <submittedName>
        <fullName evidence="7">RagB/SusD family nutrient uptake outer membrane protein</fullName>
    </submittedName>
</protein>
<keyword evidence="3" id="KW-0732">Signal</keyword>
<evidence type="ECO:0000256" key="4">
    <source>
        <dbReference type="ARBA" id="ARBA00023136"/>
    </source>
</evidence>
<evidence type="ECO:0000313" key="7">
    <source>
        <dbReference type="EMBL" id="XCH23573.1"/>
    </source>
</evidence>
<gene>
    <name evidence="7" type="ORF">ABV298_25205</name>
</gene>
<evidence type="ECO:0000256" key="1">
    <source>
        <dbReference type="ARBA" id="ARBA00004442"/>
    </source>
</evidence>
<dbReference type="GO" id="GO:0009279">
    <property type="term" value="C:cell outer membrane"/>
    <property type="evidence" value="ECO:0007669"/>
    <property type="project" value="UniProtKB-SubCell"/>
</dbReference>
<proteinExistence type="inferred from homology"/>
<dbReference type="AlphaFoldDB" id="A0AAU8FGC2"/>
<evidence type="ECO:0000256" key="3">
    <source>
        <dbReference type="ARBA" id="ARBA00022729"/>
    </source>
</evidence>
<sequence length="212" mass="24044">MWRSRAWAPITCPTPLPPNYKYKGAAKANYATQLKTLSAFYDSFDPKDQRRQAFLTEYDDLNGKHIVLGQDDKRSFKFEEDLPATGADLGNDFPVVRYADILLSKAEALNELEGPTQATVDLINQVRTKAGLAALSVSAFASKDALRAHILKERGWEFFTEELRRQDLIRHGKFIELAKGRGKTAFDHQVLFPLPQSEIDRNPNLKQNEGYK</sequence>
<dbReference type="EMBL" id="CP159289">
    <property type="protein sequence ID" value="XCH23573.1"/>
    <property type="molecule type" value="Genomic_DNA"/>
</dbReference>
<comment type="similarity">
    <text evidence="2">Belongs to the SusD family.</text>
</comment>